<keyword evidence="6 7" id="KW-0472">Membrane</keyword>
<protein>
    <submittedName>
        <fullName evidence="9">Alginate O-acetyltransferase complex protein AlgI</fullName>
    </submittedName>
</protein>
<sequence length="468" mass="54493">MVFSSLIFIFMFMPITLLVYYLSPKSLRNFIILVASLIFYGWGEPKYIIIMIFTTIFDYIIGILIQKNNKRKIIKRNLLVFAVIINLGLLGFFKYFGFFIENINNIFGLHMEYERLPLPVGISFYTFQTLSYVVDVYLNKVKAQRNIIAFGAYVTMFPQLVAGPIVKYSDVAKELKIRKENIDDFSNGIERFVVGLGKKVLLANNIALVWTSIKALEINELSILSAWIGIIAFTFQIYFDFSGYSDMAIGLGKMFGFHFNENFNYPYISKSATEFWRRWHISLGSWFREYIYIPLGGNRKGLLIQCRNLFIVWFLTGFWHGANWNFIVWGLYFGLIIFLEKLFLGRILDKLGKTISHIYTMIIVIVGWVFFDFQSIAKGLSYIKVMFGINGNHIIDSKAMYYLTTNLILFIILIVCSTPIVKKVYEKLKENLEEKGQVILAITNMSILFFSTAYLVNESYNPFLYFRF</sequence>
<feature type="transmembrane region" description="Helical" evidence="8">
    <location>
        <begin position="326"/>
        <end position="344"/>
    </location>
</feature>
<feature type="transmembrane region" description="Helical" evidence="8">
    <location>
        <begin position="302"/>
        <end position="320"/>
    </location>
</feature>
<reference evidence="9 10" key="1">
    <citation type="submission" date="2016-11" db="EMBL/GenBank/DDBJ databases">
        <authorList>
            <person name="Jaros S."/>
            <person name="Januszkiewicz K."/>
            <person name="Wedrychowicz H."/>
        </authorList>
    </citation>
    <scope>NUCLEOTIDE SEQUENCE [LARGE SCALE GENOMIC DNA]</scope>
    <source>
        <strain evidence="9 10">DSM 2631</strain>
    </source>
</reference>
<keyword evidence="7" id="KW-0012">Acyltransferase</keyword>
<accession>A0A1M4SZU0</accession>
<dbReference type="InterPro" id="IPR024194">
    <property type="entry name" value="Ac/AlaTfrase_AlgI/DltB"/>
</dbReference>
<dbReference type="PANTHER" id="PTHR13285:SF18">
    <property type="entry name" value="PROTEIN-CYSTEINE N-PALMITOYLTRANSFERASE RASP"/>
    <property type="match status" value="1"/>
</dbReference>
<dbReference type="PIRSF" id="PIRSF500217">
    <property type="entry name" value="AlgI"/>
    <property type="match status" value="1"/>
</dbReference>
<evidence type="ECO:0000313" key="10">
    <source>
        <dbReference type="Proteomes" id="UP000184035"/>
    </source>
</evidence>
<evidence type="ECO:0000256" key="1">
    <source>
        <dbReference type="ARBA" id="ARBA00004651"/>
    </source>
</evidence>
<name>A0A1M4SZU0_9CLOT</name>
<feature type="transmembrane region" description="Helical" evidence="8">
    <location>
        <begin position="48"/>
        <end position="65"/>
    </location>
</feature>
<comment type="subcellular location">
    <subcellularLocation>
        <location evidence="1">Cell membrane</location>
        <topology evidence="1">Multi-pass membrane protein</topology>
    </subcellularLocation>
</comment>
<feature type="transmembrane region" description="Helical" evidence="8">
    <location>
        <begin position="221"/>
        <end position="239"/>
    </location>
</feature>
<feature type="transmembrane region" description="Helical" evidence="8">
    <location>
        <begin position="146"/>
        <end position="166"/>
    </location>
</feature>
<dbReference type="GO" id="GO:0016746">
    <property type="term" value="F:acyltransferase activity"/>
    <property type="evidence" value="ECO:0007669"/>
    <property type="project" value="UniProtKB-KW"/>
</dbReference>
<keyword evidence="4 8" id="KW-0812">Transmembrane</keyword>
<feature type="transmembrane region" description="Helical" evidence="8">
    <location>
        <begin position="356"/>
        <end position="377"/>
    </location>
</feature>
<dbReference type="InterPro" id="IPR004299">
    <property type="entry name" value="MBOAT_fam"/>
</dbReference>
<dbReference type="InterPro" id="IPR028362">
    <property type="entry name" value="AlgI"/>
</dbReference>
<keyword evidence="5 8" id="KW-1133">Transmembrane helix</keyword>
<keyword evidence="3 7" id="KW-1003">Cell membrane</keyword>
<feature type="transmembrane region" description="Helical" evidence="8">
    <location>
        <begin position="116"/>
        <end position="134"/>
    </location>
</feature>
<feature type="transmembrane region" description="Helical" evidence="8">
    <location>
        <begin position="6"/>
        <end position="22"/>
    </location>
</feature>
<dbReference type="PIRSF" id="PIRSF016636">
    <property type="entry name" value="AlgI_DltB"/>
    <property type="match status" value="1"/>
</dbReference>
<evidence type="ECO:0000256" key="3">
    <source>
        <dbReference type="ARBA" id="ARBA00022475"/>
    </source>
</evidence>
<keyword evidence="10" id="KW-1185">Reference proteome</keyword>
<comment type="similarity">
    <text evidence="2 7">Belongs to the membrane-bound acyltransferase family.</text>
</comment>
<organism evidence="9 10">
    <name type="scientific">Clostridium fallax</name>
    <dbReference type="NCBI Taxonomy" id="1533"/>
    <lineage>
        <taxon>Bacteria</taxon>
        <taxon>Bacillati</taxon>
        <taxon>Bacillota</taxon>
        <taxon>Clostridia</taxon>
        <taxon>Eubacteriales</taxon>
        <taxon>Clostridiaceae</taxon>
        <taxon>Clostridium</taxon>
    </lineage>
</organism>
<dbReference type="InterPro" id="IPR051085">
    <property type="entry name" value="MB_O-acyltransferase"/>
</dbReference>
<feature type="transmembrane region" description="Helical" evidence="8">
    <location>
        <begin position="438"/>
        <end position="456"/>
    </location>
</feature>
<dbReference type="AlphaFoldDB" id="A0A1M4SZU0"/>
<dbReference type="Pfam" id="PF03062">
    <property type="entry name" value="MBOAT"/>
    <property type="match status" value="1"/>
</dbReference>
<dbReference type="RefSeq" id="WP_072892408.1">
    <property type="nucleotide sequence ID" value="NZ_FQVM01000001.1"/>
</dbReference>
<dbReference type="OrthoDB" id="9805788at2"/>
<evidence type="ECO:0000256" key="7">
    <source>
        <dbReference type="PIRNR" id="PIRNR016636"/>
    </source>
</evidence>
<evidence type="ECO:0000256" key="4">
    <source>
        <dbReference type="ARBA" id="ARBA00022692"/>
    </source>
</evidence>
<evidence type="ECO:0000313" key="9">
    <source>
        <dbReference type="EMBL" id="SHE37715.1"/>
    </source>
</evidence>
<evidence type="ECO:0000256" key="6">
    <source>
        <dbReference type="ARBA" id="ARBA00023136"/>
    </source>
</evidence>
<evidence type="ECO:0000256" key="2">
    <source>
        <dbReference type="ARBA" id="ARBA00010323"/>
    </source>
</evidence>
<dbReference type="EMBL" id="FQVM01000001">
    <property type="protein sequence ID" value="SHE37715.1"/>
    <property type="molecule type" value="Genomic_DNA"/>
</dbReference>
<proteinExistence type="inferred from homology"/>
<feature type="transmembrane region" description="Helical" evidence="8">
    <location>
        <begin position="77"/>
        <end position="96"/>
    </location>
</feature>
<keyword evidence="7 9" id="KW-0808">Transferase</keyword>
<dbReference type="GO" id="GO:0005886">
    <property type="term" value="C:plasma membrane"/>
    <property type="evidence" value="ECO:0007669"/>
    <property type="project" value="UniProtKB-SubCell"/>
</dbReference>
<evidence type="ECO:0000256" key="8">
    <source>
        <dbReference type="SAM" id="Phobius"/>
    </source>
</evidence>
<dbReference type="GO" id="GO:0042121">
    <property type="term" value="P:alginic acid biosynthetic process"/>
    <property type="evidence" value="ECO:0007669"/>
    <property type="project" value="InterPro"/>
</dbReference>
<dbReference type="Proteomes" id="UP000184035">
    <property type="component" value="Unassembled WGS sequence"/>
</dbReference>
<dbReference type="PANTHER" id="PTHR13285">
    <property type="entry name" value="ACYLTRANSFERASE"/>
    <property type="match status" value="1"/>
</dbReference>
<dbReference type="STRING" id="1533.SAMN05443638_101259"/>
<feature type="transmembrane region" description="Helical" evidence="8">
    <location>
        <begin position="399"/>
        <end position="417"/>
    </location>
</feature>
<evidence type="ECO:0000256" key="5">
    <source>
        <dbReference type="ARBA" id="ARBA00022989"/>
    </source>
</evidence>
<gene>
    <name evidence="9" type="ORF">SAMN05443638_101259</name>
</gene>